<gene>
    <name evidence="1" type="ORF">LCGC14_0992510</name>
</gene>
<name>A0A0F9QNV8_9ZZZZ</name>
<comment type="caution">
    <text evidence="1">The sequence shown here is derived from an EMBL/GenBank/DDBJ whole genome shotgun (WGS) entry which is preliminary data.</text>
</comment>
<dbReference type="AlphaFoldDB" id="A0A0F9QNV8"/>
<protein>
    <submittedName>
        <fullName evidence="1">Uncharacterized protein</fullName>
    </submittedName>
</protein>
<sequence length="93" mass="10590">MAKKQTLDPRDYEAAPQLDDAVEAADHKFVLVEGEEKPQPVSPITAEEQERRNLQRRFKRIFGYKPTTKDVAALRSSVETAEHRASLKRDGII</sequence>
<reference evidence="1" key="1">
    <citation type="journal article" date="2015" name="Nature">
        <title>Complex archaea that bridge the gap between prokaryotes and eukaryotes.</title>
        <authorList>
            <person name="Spang A."/>
            <person name="Saw J.H."/>
            <person name="Jorgensen S.L."/>
            <person name="Zaremba-Niedzwiedzka K."/>
            <person name="Martijn J."/>
            <person name="Lind A.E."/>
            <person name="van Eijk R."/>
            <person name="Schleper C."/>
            <person name="Guy L."/>
            <person name="Ettema T.J."/>
        </authorList>
    </citation>
    <scope>NUCLEOTIDE SEQUENCE</scope>
</reference>
<dbReference type="EMBL" id="LAZR01003781">
    <property type="protein sequence ID" value="KKN14801.1"/>
    <property type="molecule type" value="Genomic_DNA"/>
</dbReference>
<accession>A0A0F9QNV8</accession>
<proteinExistence type="predicted"/>
<evidence type="ECO:0000313" key="1">
    <source>
        <dbReference type="EMBL" id="KKN14801.1"/>
    </source>
</evidence>
<organism evidence="1">
    <name type="scientific">marine sediment metagenome</name>
    <dbReference type="NCBI Taxonomy" id="412755"/>
    <lineage>
        <taxon>unclassified sequences</taxon>
        <taxon>metagenomes</taxon>
        <taxon>ecological metagenomes</taxon>
    </lineage>
</organism>